<gene>
    <name evidence="2 3" type="primary">dtd</name>
    <name evidence="3" type="ORF">TRIP_B210014</name>
</gene>
<dbReference type="EMBL" id="UPXX01000014">
    <property type="protein sequence ID" value="VBB42692.1"/>
    <property type="molecule type" value="Genomic_DNA"/>
</dbReference>
<dbReference type="AlphaFoldDB" id="A0A653A4U3"/>
<comment type="subunit">
    <text evidence="2">Homodimer.</text>
</comment>
<evidence type="ECO:0000256" key="1">
    <source>
        <dbReference type="ARBA" id="ARBA00009673"/>
    </source>
</evidence>
<comment type="catalytic activity">
    <reaction evidence="2">
        <text>a D-aminoacyl-tRNA + H2O = a tRNA + a D-alpha-amino acid + H(+)</text>
        <dbReference type="Rhea" id="RHEA:13953"/>
        <dbReference type="Rhea" id="RHEA-COMP:10123"/>
        <dbReference type="Rhea" id="RHEA-COMP:10124"/>
        <dbReference type="ChEBI" id="CHEBI:15377"/>
        <dbReference type="ChEBI" id="CHEBI:15378"/>
        <dbReference type="ChEBI" id="CHEBI:59871"/>
        <dbReference type="ChEBI" id="CHEBI:78442"/>
        <dbReference type="ChEBI" id="CHEBI:79333"/>
        <dbReference type="EC" id="3.1.1.96"/>
    </reaction>
</comment>
<dbReference type="EC" id="3.1.1.96" evidence="2"/>
<dbReference type="Pfam" id="PF02580">
    <property type="entry name" value="Tyr_Deacylase"/>
    <property type="match status" value="1"/>
</dbReference>
<dbReference type="GO" id="GO:0005737">
    <property type="term" value="C:cytoplasm"/>
    <property type="evidence" value="ECO:0007669"/>
    <property type="project" value="UniProtKB-SubCell"/>
</dbReference>
<comment type="domain">
    <text evidence="2">A Gly-cisPro motif from one monomer fits into the active site of the other monomer to allow specific chiral rejection of L-amino acids.</text>
</comment>
<comment type="subcellular location">
    <subcellularLocation>
        <location evidence="2">Cytoplasm</location>
    </subcellularLocation>
</comment>
<dbReference type="CDD" id="cd00563">
    <property type="entry name" value="Dtyr_deacylase"/>
    <property type="match status" value="1"/>
</dbReference>
<dbReference type="InterPro" id="IPR003732">
    <property type="entry name" value="Daa-tRNA_deacyls_DTD"/>
</dbReference>
<dbReference type="SUPFAM" id="SSF69500">
    <property type="entry name" value="DTD-like"/>
    <property type="match status" value="1"/>
</dbReference>
<keyword evidence="2" id="KW-0694">RNA-binding</keyword>
<keyword evidence="2" id="KW-0820">tRNA-binding</keyword>
<comment type="catalytic activity">
    <reaction evidence="2">
        <text>glycyl-tRNA(Ala) + H2O = tRNA(Ala) + glycine + H(+)</text>
        <dbReference type="Rhea" id="RHEA:53744"/>
        <dbReference type="Rhea" id="RHEA-COMP:9657"/>
        <dbReference type="Rhea" id="RHEA-COMP:13640"/>
        <dbReference type="ChEBI" id="CHEBI:15377"/>
        <dbReference type="ChEBI" id="CHEBI:15378"/>
        <dbReference type="ChEBI" id="CHEBI:57305"/>
        <dbReference type="ChEBI" id="CHEBI:78442"/>
        <dbReference type="ChEBI" id="CHEBI:78522"/>
    </reaction>
</comment>
<dbReference type="GO" id="GO:0043908">
    <property type="term" value="F:Ser(Gly)-tRNA(Ala) hydrolase activity"/>
    <property type="evidence" value="ECO:0007669"/>
    <property type="project" value="UniProtKB-UniRule"/>
</dbReference>
<dbReference type="PANTHER" id="PTHR10472">
    <property type="entry name" value="D-TYROSYL-TRNA TYR DEACYLASE"/>
    <property type="match status" value="1"/>
</dbReference>
<evidence type="ECO:0000313" key="3">
    <source>
        <dbReference type="EMBL" id="VBB42692.1"/>
    </source>
</evidence>
<feature type="short sequence motif" description="Gly-cisPro motif, important for rejection of L-amino acids" evidence="2">
    <location>
        <begin position="137"/>
        <end position="138"/>
    </location>
</feature>
<organism evidence="3">
    <name type="scientific">Uncultured Desulfatiglans sp</name>
    <dbReference type="NCBI Taxonomy" id="1748965"/>
    <lineage>
        <taxon>Bacteria</taxon>
        <taxon>Pseudomonadati</taxon>
        <taxon>Thermodesulfobacteriota</taxon>
        <taxon>Desulfobacteria</taxon>
        <taxon>Desulfatiglandales</taxon>
        <taxon>Desulfatiglandaceae</taxon>
        <taxon>Desulfatiglans</taxon>
        <taxon>environmental samples</taxon>
    </lineage>
</organism>
<comment type="similarity">
    <text evidence="1 2">Belongs to the DTD family.</text>
</comment>
<name>A0A653A4U3_UNCDX</name>
<evidence type="ECO:0000256" key="2">
    <source>
        <dbReference type="HAMAP-Rule" id="MF_00518"/>
    </source>
</evidence>
<keyword evidence="2 3" id="KW-0378">Hydrolase</keyword>
<dbReference type="FunFam" id="3.50.80.10:FF:000001">
    <property type="entry name" value="D-aminoacyl-tRNA deacylase"/>
    <property type="match status" value="1"/>
</dbReference>
<dbReference type="GO" id="GO:0019478">
    <property type="term" value="P:D-amino acid catabolic process"/>
    <property type="evidence" value="ECO:0007669"/>
    <property type="project" value="UniProtKB-UniRule"/>
</dbReference>
<dbReference type="Gene3D" id="3.50.80.10">
    <property type="entry name" value="D-tyrosyl-tRNA(Tyr) deacylase"/>
    <property type="match status" value="1"/>
</dbReference>
<protein>
    <recommendedName>
        <fullName evidence="2">D-aminoacyl-tRNA deacylase</fullName>
        <shortName evidence="2">DTD</shortName>
        <ecNumber evidence="2">3.1.1.96</ecNumber>
    </recommendedName>
    <alternativeName>
        <fullName evidence="2">Gly-tRNA(Ala) deacylase</fullName>
        <ecNumber evidence="2">3.1.1.-</ecNumber>
    </alternativeName>
</protein>
<dbReference type="HAMAP" id="MF_00518">
    <property type="entry name" value="Deacylase_Dtd"/>
    <property type="match status" value="1"/>
</dbReference>
<accession>A0A653A4U3</accession>
<dbReference type="InterPro" id="IPR023509">
    <property type="entry name" value="DTD-like_sf"/>
</dbReference>
<keyword evidence="2" id="KW-0963">Cytoplasm</keyword>
<reference evidence="3" key="1">
    <citation type="submission" date="2018-07" db="EMBL/GenBank/DDBJ databases">
        <authorList>
            <consortium name="Genoscope - CEA"/>
            <person name="William W."/>
        </authorList>
    </citation>
    <scope>NUCLEOTIDE SEQUENCE</scope>
    <source>
        <strain evidence="3">IK1</strain>
    </source>
</reference>
<dbReference type="EC" id="3.1.1.-" evidence="2"/>
<dbReference type="NCBIfam" id="TIGR00256">
    <property type="entry name" value="D-aminoacyl-tRNA deacylase"/>
    <property type="match status" value="1"/>
</dbReference>
<dbReference type="GO" id="GO:0051500">
    <property type="term" value="F:D-tyrosyl-tRNA(Tyr) deacylase activity"/>
    <property type="evidence" value="ECO:0007669"/>
    <property type="project" value="TreeGrafter"/>
</dbReference>
<proteinExistence type="inferred from homology"/>
<comment type="function">
    <text evidence="2">An aminoacyl-tRNA editing enzyme that deacylates mischarged D-aminoacyl-tRNAs. Also deacylates mischarged glycyl-tRNA(Ala), protecting cells against glycine mischarging by AlaRS. Acts via tRNA-based rather than protein-based catalysis; rejects L-amino acids rather than detecting D-amino acids in the active site. By recycling D-aminoacyl-tRNA to D-amino acids and free tRNA molecules, this enzyme counteracts the toxicity associated with the formation of D-aminoacyl-tRNA entities in vivo and helps enforce protein L-homochirality.</text>
</comment>
<dbReference type="GO" id="GO:0106026">
    <property type="term" value="F:Gly-tRNA(Ala) deacylase activity"/>
    <property type="evidence" value="ECO:0007669"/>
    <property type="project" value="UniProtKB-UniRule"/>
</dbReference>
<dbReference type="PANTHER" id="PTHR10472:SF5">
    <property type="entry name" value="D-AMINOACYL-TRNA DEACYLASE 1"/>
    <property type="match status" value="1"/>
</dbReference>
<dbReference type="GO" id="GO:0000049">
    <property type="term" value="F:tRNA binding"/>
    <property type="evidence" value="ECO:0007669"/>
    <property type="project" value="UniProtKB-UniRule"/>
</dbReference>
<sequence length="149" mass="16381">MRAVIQRVKESRVDIDGTVVGRIGPGLLVLLGVGEADTEADAAYLARKIVEMRIFADAGGAMNLSVQDVQGEVLVVSQFTLWADCRKGRRPSFVRAARPEKARELYARFVEEMKGTGLTVATGRFQEMMEVHLVNDGPVTILIDSQKTF</sequence>